<sequence>MVLEYKQLVLSLLGEKAYPLLQDSVVLEIYYKIIPENTPSLTVKTYDKRYDNPTDVWIRDVNPFHLSYMVDAGHKFYLHTIDDENVLIQFYPLQCQRIIFSRYLLDGLLRKTHMSLEHELYRFITLLNFNIPVVAPILNLGFINSTRYFPQFLKMWVGKYKKIPFQPSTVGLDVKSRFGPPDNERSCLPVRFVSGHLSPCTSRKTLLSLNDDLGTLPFEHNGEPYLYHYVERFDTLVPLAYNPLENPIV</sequence>
<evidence type="ECO:0000313" key="2">
    <source>
        <dbReference type="Proteomes" id="UP000499080"/>
    </source>
</evidence>
<name>A0A4Y2VP21_ARAVE</name>
<dbReference type="EMBL" id="BGPR01050120">
    <property type="protein sequence ID" value="GBO27133.1"/>
    <property type="molecule type" value="Genomic_DNA"/>
</dbReference>
<keyword evidence="2" id="KW-1185">Reference proteome</keyword>
<evidence type="ECO:0000313" key="1">
    <source>
        <dbReference type="EMBL" id="GBO27133.1"/>
    </source>
</evidence>
<organism evidence="1 2">
    <name type="scientific">Araneus ventricosus</name>
    <name type="common">Orbweaver spider</name>
    <name type="synonym">Epeira ventricosa</name>
    <dbReference type="NCBI Taxonomy" id="182803"/>
    <lineage>
        <taxon>Eukaryota</taxon>
        <taxon>Metazoa</taxon>
        <taxon>Ecdysozoa</taxon>
        <taxon>Arthropoda</taxon>
        <taxon>Chelicerata</taxon>
        <taxon>Arachnida</taxon>
        <taxon>Araneae</taxon>
        <taxon>Araneomorphae</taxon>
        <taxon>Entelegynae</taxon>
        <taxon>Araneoidea</taxon>
        <taxon>Araneidae</taxon>
        <taxon>Araneus</taxon>
    </lineage>
</organism>
<dbReference type="Proteomes" id="UP000499080">
    <property type="component" value="Unassembled WGS sequence"/>
</dbReference>
<accession>A0A4Y2VP21</accession>
<dbReference type="AlphaFoldDB" id="A0A4Y2VP21"/>
<proteinExistence type="predicted"/>
<reference evidence="1 2" key="1">
    <citation type="journal article" date="2019" name="Sci. Rep.">
        <title>Orb-weaving spider Araneus ventricosus genome elucidates the spidroin gene catalogue.</title>
        <authorList>
            <person name="Kono N."/>
            <person name="Nakamura H."/>
            <person name="Ohtoshi R."/>
            <person name="Moran D.A.P."/>
            <person name="Shinohara A."/>
            <person name="Yoshida Y."/>
            <person name="Fujiwara M."/>
            <person name="Mori M."/>
            <person name="Tomita M."/>
            <person name="Arakawa K."/>
        </authorList>
    </citation>
    <scope>NUCLEOTIDE SEQUENCE [LARGE SCALE GENOMIC DNA]</scope>
</reference>
<gene>
    <name evidence="1" type="ORF">AVEN_212406_1</name>
</gene>
<protein>
    <submittedName>
        <fullName evidence="1">Uncharacterized protein</fullName>
    </submittedName>
</protein>
<comment type="caution">
    <text evidence="1">The sequence shown here is derived from an EMBL/GenBank/DDBJ whole genome shotgun (WGS) entry which is preliminary data.</text>
</comment>